<feature type="binding site" evidence="2">
    <location>
        <position position="286"/>
    </location>
    <ligand>
        <name>Zn(2+)</name>
        <dbReference type="ChEBI" id="CHEBI:29105"/>
        <note>catalytic</note>
    </ligand>
</feature>
<sequence>MTLYDALMAFDRDTQALAQVAGRLGWDQETMMPRGAADQRGEEMAAMEAVLHARRTAPQMGEWLAGIDDSALDAVGQAQMRHIRRSHARATKVPAALATKLARLTSVAQGKWAEARAENDFAAFAPVLEEVVALKREEGAALAAGGDLYDAMLQDYEPGTTGAEIEAIFSAMRPALTDLRAAVLDAEKPVALSGTYDEGAQMKLSRHLARTFGYDMQRGRVDKAVHPFSSGSGNDVRITTRTTPTDPFNCFYSTIHEVGHAAYEQNIDQAYLLTPLGSGASMGVHESQSRIYENQIGRSRAFTGWLFGQMKDAFGDFGIADEDAFYGCVNSVNNGYIRTEADEVQYNLHVMLRFDLERALMSGNLAVADLEAAWNDRFKADFGYAVDKASNGVLQDVHWSVGLFGYFPTYSLGNVYAGCLNQALRTAVPDLDDHLAQGNTVPATDWLRDNVQVNGGLYEPRVTITMASGMEPTEAPLLDYLTAKFKGIYKL</sequence>
<name>A0A221K083_9RHOB</name>
<feature type="binding site" evidence="2">
    <location>
        <position position="256"/>
    </location>
    <ligand>
        <name>Zn(2+)</name>
        <dbReference type="ChEBI" id="CHEBI:29105"/>
        <note>catalytic</note>
    </ligand>
</feature>
<organism evidence="4 5">
    <name type="scientific">Pseudosulfitobacter pseudonitzschiae</name>
    <dbReference type="NCBI Taxonomy" id="1402135"/>
    <lineage>
        <taxon>Bacteria</taxon>
        <taxon>Pseudomonadati</taxon>
        <taxon>Pseudomonadota</taxon>
        <taxon>Alphaproteobacteria</taxon>
        <taxon>Rhodobacterales</taxon>
        <taxon>Roseobacteraceae</taxon>
        <taxon>Pseudosulfitobacter</taxon>
    </lineage>
</organism>
<feature type="active site" description="Proton donor/acceptor" evidence="3">
    <location>
        <position position="257"/>
    </location>
</feature>
<keyword evidence="2" id="KW-0862">Zinc</keyword>
<gene>
    <name evidence="4" type="ORF">SULPSESMR1_01599</name>
</gene>
<dbReference type="GO" id="GO:0046872">
    <property type="term" value="F:metal ion binding"/>
    <property type="evidence" value="ECO:0007669"/>
    <property type="project" value="UniProtKB-KW"/>
</dbReference>
<evidence type="ECO:0000313" key="5">
    <source>
        <dbReference type="Proteomes" id="UP000199754"/>
    </source>
</evidence>
<dbReference type="PIRSF" id="PIRSF006615">
    <property type="entry name" value="Zn_crbxpep_Taq"/>
    <property type="match status" value="1"/>
</dbReference>
<dbReference type="AlphaFoldDB" id="A0A221K083"/>
<dbReference type="GO" id="GO:0004181">
    <property type="term" value="F:metallocarboxypeptidase activity"/>
    <property type="evidence" value="ECO:0007669"/>
    <property type="project" value="UniProtKB-UniRule"/>
</dbReference>
<keyword evidence="5" id="KW-1185">Reference proteome</keyword>
<keyword evidence="1 2" id="KW-0479">Metal-binding</keyword>
<evidence type="ECO:0000256" key="1">
    <source>
        <dbReference type="PIRNR" id="PIRNR006615"/>
    </source>
</evidence>
<dbReference type="OrthoDB" id="9772308at2"/>
<comment type="function">
    <text evidence="1">Broad specificity carboxypetidase that releases amino acids sequentially from the C-terminus, including neutral, aromatic, polar and basic residues.</text>
</comment>
<dbReference type="GO" id="GO:0006508">
    <property type="term" value="P:proteolysis"/>
    <property type="evidence" value="ECO:0007669"/>
    <property type="project" value="UniProtKB-UniRule"/>
</dbReference>
<protein>
    <recommendedName>
        <fullName evidence="1">Metal-dependent carboxypeptidase</fullName>
        <ecNumber evidence="1">3.4.17.19</ecNumber>
    </recommendedName>
</protein>
<dbReference type="InterPro" id="IPR001333">
    <property type="entry name" value="Peptidase_M32_Taq"/>
</dbReference>
<dbReference type="CDD" id="cd06460">
    <property type="entry name" value="M32_Taq"/>
    <property type="match status" value="1"/>
</dbReference>
<feature type="binding site" evidence="2">
    <location>
        <position position="260"/>
    </location>
    <ligand>
        <name>Zn(2+)</name>
        <dbReference type="ChEBI" id="CHEBI:29105"/>
        <note>catalytic</note>
    </ligand>
</feature>
<proteinExistence type="inferred from homology"/>
<dbReference type="PANTHER" id="PTHR34217">
    <property type="entry name" value="METAL-DEPENDENT CARBOXYPEPTIDASE"/>
    <property type="match status" value="1"/>
</dbReference>
<keyword evidence="1" id="KW-0482">Metalloprotease</keyword>
<keyword evidence="1" id="KW-0645">Protease</keyword>
<dbReference type="PROSITE" id="PS52034">
    <property type="entry name" value="PEPTIDASE_M32"/>
    <property type="match status" value="1"/>
</dbReference>
<dbReference type="RefSeq" id="WP_089420324.1">
    <property type="nucleotide sequence ID" value="NZ_CP022415.1"/>
</dbReference>
<keyword evidence="1 4" id="KW-0121">Carboxypeptidase</keyword>
<dbReference type="Pfam" id="PF02074">
    <property type="entry name" value="Peptidase_M32"/>
    <property type="match status" value="1"/>
</dbReference>
<evidence type="ECO:0000256" key="2">
    <source>
        <dbReference type="PIRSR" id="PIRSR006615-1"/>
    </source>
</evidence>
<dbReference type="Gene3D" id="1.10.1370.30">
    <property type="match status" value="1"/>
</dbReference>
<evidence type="ECO:0000256" key="3">
    <source>
        <dbReference type="PIRSR" id="PIRSR006615-2"/>
    </source>
</evidence>
<dbReference type="EC" id="3.4.17.19" evidence="1"/>
<comment type="cofactor">
    <cofactor evidence="2">
        <name>Zn(2+)</name>
        <dbReference type="ChEBI" id="CHEBI:29105"/>
    </cofactor>
    <text evidence="2">Binds 1 zinc ion per subunit.</text>
</comment>
<comment type="catalytic activity">
    <reaction evidence="1">
        <text>Release of a C-terminal amino acid with broad specificity, except for -Pro.</text>
        <dbReference type="EC" id="3.4.17.19"/>
    </reaction>
</comment>
<reference evidence="4 5" key="1">
    <citation type="submission" date="2017-07" db="EMBL/GenBank/DDBJ databases">
        <title>Genome Sequence of Sulfitobacter pseudonitzschiae Strain SMR1 Isolated from a culture of the Diatom Skeletonema marinoi.</title>
        <authorList>
            <person name="Topel M."/>
            <person name="Pinder M.I.M."/>
            <person name="Johansson O.N."/>
            <person name="Kourtchenko O."/>
            <person name="Godhe A."/>
            <person name="Clarke A.K."/>
        </authorList>
    </citation>
    <scope>NUCLEOTIDE SEQUENCE [LARGE SCALE GENOMIC DNA]</scope>
    <source>
        <strain evidence="4 5">SMR1</strain>
    </source>
</reference>
<evidence type="ECO:0000313" key="4">
    <source>
        <dbReference type="EMBL" id="ASM72412.1"/>
    </source>
</evidence>
<accession>A0A221K083</accession>
<keyword evidence="1 4" id="KW-0378">Hydrolase</keyword>
<dbReference type="STRING" id="1402135.SAMN05444149_105552"/>
<dbReference type="eggNOG" id="COG2317">
    <property type="taxonomic scope" value="Bacteria"/>
</dbReference>
<dbReference type="KEGG" id="spse:SULPSESMR1_01599"/>
<dbReference type="PRINTS" id="PR00998">
    <property type="entry name" value="CRBOXYPTASET"/>
</dbReference>
<dbReference type="PANTHER" id="PTHR34217:SF1">
    <property type="entry name" value="CARBOXYPEPTIDASE 1"/>
    <property type="match status" value="1"/>
</dbReference>
<dbReference type="EMBL" id="CP022415">
    <property type="protein sequence ID" value="ASM72412.1"/>
    <property type="molecule type" value="Genomic_DNA"/>
</dbReference>
<dbReference type="Proteomes" id="UP000199754">
    <property type="component" value="Chromosome"/>
</dbReference>
<dbReference type="SUPFAM" id="SSF55486">
    <property type="entry name" value="Metalloproteases ('zincins'), catalytic domain"/>
    <property type="match status" value="1"/>
</dbReference>
<comment type="similarity">
    <text evidence="1">Belongs to the peptidase M32 family.</text>
</comment>